<evidence type="ECO:0000313" key="3">
    <source>
        <dbReference type="EMBL" id="KAK7503859.1"/>
    </source>
</evidence>
<sequence>MCHILLLVFQAGSPRATVTRGRQPLLAGHVAVFCQRWQSTETTTQETEEEYHSIIKDTERGK</sequence>
<proteinExistence type="predicted"/>
<organism evidence="3 4">
    <name type="scientific">Batillaria attramentaria</name>
    <dbReference type="NCBI Taxonomy" id="370345"/>
    <lineage>
        <taxon>Eukaryota</taxon>
        <taxon>Metazoa</taxon>
        <taxon>Spiralia</taxon>
        <taxon>Lophotrochozoa</taxon>
        <taxon>Mollusca</taxon>
        <taxon>Gastropoda</taxon>
        <taxon>Caenogastropoda</taxon>
        <taxon>Sorbeoconcha</taxon>
        <taxon>Cerithioidea</taxon>
        <taxon>Batillariidae</taxon>
        <taxon>Batillaria</taxon>
    </lineage>
</organism>
<evidence type="ECO:0000256" key="1">
    <source>
        <dbReference type="SAM" id="MobiDB-lite"/>
    </source>
</evidence>
<feature type="compositionally biased region" description="Basic and acidic residues" evidence="1">
    <location>
        <begin position="50"/>
        <end position="62"/>
    </location>
</feature>
<feature type="non-terminal residue" evidence="3">
    <location>
        <position position="62"/>
    </location>
</feature>
<reference evidence="3 4" key="1">
    <citation type="journal article" date="2023" name="Sci. Data">
        <title>Genome assembly of the Korean intertidal mud-creeper Batillaria attramentaria.</title>
        <authorList>
            <person name="Patra A.K."/>
            <person name="Ho P.T."/>
            <person name="Jun S."/>
            <person name="Lee S.J."/>
            <person name="Kim Y."/>
            <person name="Won Y.J."/>
        </authorList>
    </citation>
    <scope>NUCLEOTIDE SEQUENCE [LARGE SCALE GENOMIC DNA]</scope>
    <source>
        <strain evidence="3">Wonlab-2016</strain>
    </source>
</reference>
<evidence type="ECO:0000313" key="4">
    <source>
        <dbReference type="Proteomes" id="UP001519460"/>
    </source>
</evidence>
<keyword evidence="2" id="KW-0732">Signal</keyword>
<evidence type="ECO:0008006" key="5">
    <source>
        <dbReference type="Google" id="ProtNLM"/>
    </source>
</evidence>
<evidence type="ECO:0000256" key="2">
    <source>
        <dbReference type="SAM" id="SignalP"/>
    </source>
</evidence>
<protein>
    <recommendedName>
        <fullName evidence="5">Secreted protein</fullName>
    </recommendedName>
</protein>
<accession>A0ABD0LXU8</accession>
<feature type="region of interest" description="Disordered" evidence="1">
    <location>
        <begin position="41"/>
        <end position="62"/>
    </location>
</feature>
<feature type="chain" id="PRO_5044895360" description="Secreted protein" evidence="2">
    <location>
        <begin position="17"/>
        <end position="62"/>
    </location>
</feature>
<dbReference type="EMBL" id="JACVVK020000018">
    <property type="protein sequence ID" value="KAK7503859.1"/>
    <property type="molecule type" value="Genomic_DNA"/>
</dbReference>
<gene>
    <name evidence="3" type="ORF">BaRGS_00004982</name>
</gene>
<comment type="caution">
    <text evidence="3">The sequence shown here is derived from an EMBL/GenBank/DDBJ whole genome shotgun (WGS) entry which is preliminary data.</text>
</comment>
<keyword evidence="4" id="KW-1185">Reference proteome</keyword>
<feature type="signal peptide" evidence="2">
    <location>
        <begin position="1"/>
        <end position="16"/>
    </location>
</feature>
<name>A0ABD0LXU8_9CAEN</name>
<dbReference type="AlphaFoldDB" id="A0ABD0LXU8"/>
<dbReference type="Proteomes" id="UP001519460">
    <property type="component" value="Unassembled WGS sequence"/>
</dbReference>